<proteinExistence type="predicted"/>
<dbReference type="InterPro" id="IPR001841">
    <property type="entry name" value="Znf_RING"/>
</dbReference>
<evidence type="ECO:0000256" key="9">
    <source>
        <dbReference type="PROSITE-ProRule" id="PRU00175"/>
    </source>
</evidence>
<dbReference type="GO" id="GO:0008270">
    <property type="term" value="F:zinc ion binding"/>
    <property type="evidence" value="ECO:0007669"/>
    <property type="project" value="UniProtKB-KW"/>
</dbReference>
<comment type="catalytic activity">
    <reaction evidence="1">
        <text>S-ubiquitinyl-[E2 ubiquitin-conjugating enzyme]-L-cysteine + [acceptor protein]-L-lysine = [E2 ubiquitin-conjugating enzyme]-L-cysteine + N(6)-ubiquitinyl-[acceptor protein]-L-lysine.</text>
        <dbReference type="EC" id="2.3.2.27"/>
    </reaction>
</comment>
<dbReference type="Pfam" id="PF13920">
    <property type="entry name" value="zf-C3HC4_3"/>
    <property type="match status" value="1"/>
</dbReference>
<dbReference type="SUPFAM" id="SSF57850">
    <property type="entry name" value="RING/U-box"/>
    <property type="match status" value="1"/>
</dbReference>
<dbReference type="EC" id="2.3.2.27" evidence="2"/>
<keyword evidence="6" id="KW-0862">Zinc</keyword>
<dbReference type="GO" id="GO:0006513">
    <property type="term" value="P:protein monoubiquitination"/>
    <property type="evidence" value="ECO:0007669"/>
    <property type="project" value="TreeGrafter"/>
</dbReference>
<dbReference type="PROSITE" id="PS50089">
    <property type="entry name" value="ZF_RING_2"/>
    <property type="match status" value="1"/>
</dbReference>
<organism evidence="12 13">
    <name type="scientific">Gouania willdenowi</name>
    <name type="common">Blunt-snouted clingfish</name>
    <name type="synonym">Lepadogaster willdenowi</name>
    <dbReference type="NCBI Taxonomy" id="441366"/>
    <lineage>
        <taxon>Eukaryota</taxon>
        <taxon>Metazoa</taxon>
        <taxon>Chordata</taxon>
        <taxon>Craniata</taxon>
        <taxon>Vertebrata</taxon>
        <taxon>Euteleostomi</taxon>
        <taxon>Actinopterygii</taxon>
        <taxon>Neopterygii</taxon>
        <taxon>Teleostei</taxon>
        <taxon>Neoteleostei</taxon>
        <taxon>Acanthomorphata</taxon>
        <taxon>Ovalentaria</taxon>
        <taxon>Blenniimorphae</taxon>
        <taxon>Blenniiformes</taxon>
        <taxon>Gobiesocoidei</taxon>
        <taxon>Gobiesocidae</taxon>
        <taxon>Gobiesocinae</taxon>
        <taxon>Gouania</taxon>
    </lineage>
</organism>
<dbReference type="InterPro" id="IPR017907">
    <property type="entry name" value="Znf_RING_CS"/>
</dbReference>
<dbReference type="InterPro" id="IPR013083">
    <property type="entry name" value="Znf_RING/FYVE/PHD"/>
</dbReference>
<dbReference type="GO" id="GO:0008630">
    <property type="term" value="P:intrinsic apoptotic signaling pathway in response to DNA damage"/>
    <property type="evidence" value="ECO:0007669"/>
    <property type="project" value="UniProtKB-ARBA"/>
</dbReference>
<dbReference type="Proteomes" id="UP000694680">
    <property type="component" value="Chromosome 13"/>
</dbReference>
<evidence type="ECO:0000256" key="1">
    <source>
        <dbReference type="ARBA" id="ARBA00000900"/>
    </source>
</evidence>
<protein>
    <recommendedName>
        <fullName evidence="2">RING-type E3 ubiquitin transferase</fullName>
        <ecNumber evidence="2">2.3.2.27</ecNumber>
    </recommendedName>
</protein>
<feature type="domain" description="RING-type" evidence="11">
    <location>
        <begin position="20"/>
        <end position="59"/>
    </location>
</feature>
<evidence type="ECO:0000256" key="8">
    <source>
        <dbReference type="ARBA" id="ARBA00023163"/>
    </source>
</evidence>
<keyword evidence="5 9" id="KW-0863">Zinc-finger</keyword>
<dbReference type="SMART" id="SM00184">
    <property type="entry name" value="RING"/>
    <property type="match status" value="1"/>
</dbReference>
<name>A0A8C5NCQ8_GOUWI</name>
<dbReference type="Gene3D" id="3.30.40.10">
    <property type="entry name" value="Zinc/RING finger domain, C3HC4 (zinc finger)"/>
    <property type="match status" value="1"/>
</dbReference>
<accession>A0A8C5NCQ8</accession>
<sequence>MAPRRASAMTAEDVSPDSKCAICLDRLNNVAYLDCCLHRFCFPCVKEWSNQKADCPVCRQPFATILHTVRTDDDYEEDTPHPAPSAEMYLRPDDIFDESMNLLLDIYRLIEDPGTSDFTAELPSLHALSSAPLQPTNQEGHPEEEECLIIGNRKPIDEPTPEIIEISSDSENEQPRPTAEVPPTIPPSTSAAFTEHHWGVE</sequence>
<keyword evidence="7" id="KW-0805">Transcription regulation</keyword>
<reference evidence="12" key="1">
    <citation type="submission" date="2020-06" db="EMBL/GenBank/DDBJ databases">
        <authorList>
            <consortium name="Wellcome Sanger Institute Data Sharing"/>
        </authorList>
    </citation>
    <scope>NUCLEOTIDE SEQUENCE [LARGE SCALE GENOMIC DNA]</scope>
</reference>
<evidence type="ECO:0000256" key="2">
    <source>
        <dbReference type="ARBA" id="ARBA00012483"/>
    </source>
</evidence>
<dbReference type="GO" id="GO:0061630">
    <property type="term" value="F:ubiquitin protein ligase activity"/>
    <property type="evidence" value="ECO:0007669"/>
    <property type="project" value="UniProtKB-EC"/>
</dbReference>
<evidence type="ECO:0000256" key="5">
    <source>
        <dbReference type="ARBA" id="ARBA00022771"/>
    </source>
</evidence>
<dbReference type="AlphaFoldDB" id="A0A8C5NCQ8"/>
<keyword evidence="13" id="KW-1185">Reference proteome</keyword>
<evidence type="ECO:0000256" key="6">
    <source>
        <dbReference type="ARBA" id="ARBA00022833"/>
    </source>
</evidence>
<evidence type="ECO:0000256" key="4">
    <source>
        <dbReference type="ARBA" id="ARBA00022723"/>
    </source>
</evidence>
<dbReference type="GO" id="GO:0000209">
    <property type="term" value="P:protein polyubiquitination"/>
    <property type="evidence" value="ECO:0007669"/>
    <property type="project" value="TreeGrafter"/>
</dbReference>
<dbReference type="PANTHER" id="PTHR46077">
    <property type="entry name" value="E3 UBIQUITIN-PROTEIN LIGASE TOPORS"/>
    <property type="match status" value="1"/>
</dbReference>
<dbReference type="Ensembl" id="ENSGWIT00000049512.1">
    <property type="protein sequence ID" value="ENSGWIP00000045721.1"/>
    <property type="gene ID" value="ENSGWIG00000022628.1"/>
</dbReference>
<dbReference type="PANTHER" id="PTHR46077:SF1">
    <property type="entry name" value="TOP1 BINDING ARGININE_SERINE RICH PROTEIN, E3 UBIQUITIN LIGASE"/>
    <property type="match status" value="1"/>
</dbReference>
<reference evidence="12" key="2">
    <citation type="submission" date="2025-08" db="UniProtKB">
        <authorList>
            <consortium name="Ensembl"/>
        </authorList>
    </citation>
    <scope>IDENTIFICATION</scope>
</reference>
<keyword evidence="4" id="KW-0479">Metal-binding</keyword>
<feature type="region of interest" description="Disordered" evidence="10">
    <location>
        <begin position="152"/>
        <end position="201"/>
    </location>
</feature>
<evidence type="ECO:0000313" key="13">
    <source>
        <dbReference type="Proteomes" id="UP000694680"/>
    </source>
</evidence>
<reference evidence="12" key="3">
    <citation type="submission" date="2025-09" db="UniProtKB">
        <authorList>
            <consortium name="Ensembl"/>
        </authorList>
    </citation>
    <scope>IDENTIFICATION</scope>
</reference>
<evidence type="ECO:0000256" key="3">
    <source>
        <dbReference type="ARBA" id="ARBA00022679"/>
    </source>
</evidence>
<dbReference type="InterPro" id="IPR058746">
    <property type="entry name" value="Znf_RING-type_Topors"/>
</dbReference>
<evidence type="ECO:0000256" key="10">
    <source>
        <dbReference type="SAM" id="MobiDB-lite"/>
    </source>
</evidence>
<dbReference type="GO" id="GO:0032391">
    <property type="term" value="C:photoreceptor connecting cilium"/>
    <property type="evidence" value="ECO:0007669"/>
    <property type="project" value="UniProtKB-ARBA"/>
</dbReference>
<keyword evidence="3" id="KW-0808">Transferase</keyword>
<dbReference type="PROSITE" id="PS00518">
    <property type="entry name" value="ZF_RING_1"/>
    <property type="match status" value="1"/>
</dbReference>
<dbReference type="CDD" id="cd16574">
    <property type="entry name" value="RING-HC_Topors"/>
    <property type="match status" value="1"/>
</dbReference>
<keyword evidence="8" id="KW-0804">Transcription</keyword>
<evidence type="ECO:0000313" key="12">
    <source>
        <dbReference type="Ensembl" id="ENSGWIP00000045721.1"/>
    </source>
</evidence>
<evidence type="ECO:0000256" key="7">
    <source>
        <dbReference type="ARBA" id="ARBA00023015"/>
    </source>
</evidence>
<evidence type="ECO:0000259" key="11">
    <source>
        <dbReference type="PROSITE" id="PS50089"/>
    </source>
</evidence>